<organism evidence="2 3">
    <name type="scientific">Phormidium pseudopriestleyi FRX01</name>
    <dbReference type="NCBI Taxonomy" id="1759528"/>
    <lineage>
        <taxon>Bacteria</taxon>
        <taxon>Bacillati</taxon>
        <taxon>Cyanobacteriota</taxon>
        <taxon>Cyanophyceae</taxon>
        <taxon>Oscillatoriophycideae</taxon>
        <taxon>Oscillatoriales</taxon>
        <taxon>Oscillatoriaceae</taxon>
        <taxon>Phormidium</taxon>
    </lineage>
</organism>
<dbReference type="RefSeq" id="WP_207089729.1">
    <property type="nucleotide sequence ID" value="NZ_JAFLQW010000520.1"/>
</dbReference>
<accession>A0ABS3FVZ5</accession>
<reference evidence="2 3" key="1">
    <citation type="submission" date="2021-03" db="EMBL/GenBank/DDBJ databases">
        <title>Metabolic Capacity of the Antarctic Cyanobacterium Phormidium pseudopriestleyi that Sustains Oxygenic Photosynthesis in the Presence of Hydrogen Sulfide.</title>
        <authorList>
            <person name="Lumian J.E."/>
            <person name="Jungblut A.D."/>
            <person name="Dillon M.L."/>
            <person name="Hawes I."/>
            <person name="Doran P.T."/>
            <person name="Mackey T.J."/>
            <person name="Dick G.J."/>
            <person name="Grettenberger C.L."/>
            <person name="Sumner D.Y."/>
        </authorList>
    </citation>
    <scope>NUCLEOTIDE SEQUENCE [LARGE SCALE GENOMIC DNA]</scope>
    <source>
        <strain evidence="2 3">FRX01</strain>
    </source>
</reference>
<keyword evidence="1" id="KW-0472">Membrane</keyword>
<name>A0ABS3FVZ5_9CYAN</name>
<evidence type="ECO:0000313" key="2">
    <source>
        <dbReference type="EMBL" id="MBO0351284.1"/>
    </source>
</evidence>
<evidence type="ECO:0000256" key="1">
    <source>
        <dbReference type="SAM" id="Phobius"/>
    </source>
</evidence>
<feature type="transmembrane region" description="Helical" evidence="1">
    <location>
        <begin position="6"/>
        <end position="28"/>
    </location>
</feature>
<gene>
    <name evidence="2" type="ORF">J0895_19830</name>
</gene>
<keyword evidence="3" id="KW-1185">Reference proteome</keyword>
<protein>
    <submittedName>
        <fullName evidence="2">Uncharacterized protein</fullName>
    </submittedName>
</protein>
<comment type="caution">
    <text evidence="2">The sequence shown here is derived from an EMBL/GenBank/DDBJ whole genome shotgun (WGS) entry which is preliminary data.</text>
</comment>
<evidence type="ECO:0000313" key="3">
    <source>
        <dbReference type="Proteomes" id="UP000664844"/>
    </source>
</evidence>
<keyword evidence="1" id="KW-1133">Transmembrane helix</keyword>
<dbReference type="Proteomes" id="UP000664844">
    <property type="component" value="Unassembled WGS sequence"/>
</dbReference>
<dbReference type="EMBL" id="JAFLQW010000520">
    <property type="protein sequence ID" value="MBO0351284.1"/>
    <property type="molecule type" value="Genomic_DNA"/>
</dbReference>
<proteinExistence type="predicted"/>
<sequence>MSRSPGVLVGVIPLGAFGDFVIAIARLLQLHETISSVVFNPGNDSQRLSSTTSGDFPLAIALPLGW</sequence>
<keyword evidence="1" id="KW-0812">Transmembrane</keyword>